<feature type="region of interest" description="Disordered" evidence="2">
    <location>
        <begin position="2100"/>
        <end position="2265"/>
    </location>
</feature>
<feature type="compositionally biased region" description="Basic and acidic residues" evidence="2">
    <location>
        <begin position="1457"/>
        <end position="1476"/>
    </location>
</feature>
<dbReference type="Pfam" id="PF02209">
    <property type="entry name" value="VHP"/>
    <property type="match status" value="1"/>
</dbReference>
<feature type="compositionally biased region" description="Basic and acidic residues" evidence="2">
    <location>
        <begin position="2034"/>
        <end position="2044"/>
    </location>
</feature>
<feature type="compositionally biased region" description="Polar residues" evidence="2">
    <location>
        <begin position="903"/>
        <end position="915"/>
    </location>
</feature>
<evidence type="ECO:0000313" key="5">
    <source>
        <dbReference type="Proteomes" id="UP001186944"/>
    </source>
</evidence>
<dbReference type="InterPro" id="IPR036886">
    <property type="entry name" value="Villin_headpiece_dom_sf"/>
</dbReference>
<dbReference type="InterPro" id="IPR029006">
    <property type="entry name" value="ADF-H/Gelsolin-like_dom_sf"/>
</dbReference>
<dbReference type="PANTHER" id="PTHR11977:SF45">
    <property type="entry name" value="SUPERVILLIN"/>
    <property type="match status" value="1"/>
</dbReference>
<feature type="compositionally biased region" description="Basic and acidic residues" evidence="2">
    <location>
        <begin position="1196"/>
        <end position="1209"/>
    </location>
</feature>
<evidence type="ECO:0000259" key="3">
    <source>
        <dbReference type="PROSITE" id="PS51089"/>
    </source>
</evidence>
<feature type="compositionally biased region" description="Basic and acidic residues" evidence="2">
    <location>
        <begin position="1729"/>
        <end position="1749"/>
    </location>
</feature>
<feature type="domain" description="HP" evidence="3">
    <location>
        <begin position="4343"/>
        <end position="4406"/>
    </location>
</feature>
<dbReference type="Proteomes" id="UP001186944">
    <property type="component" value="Unassembled WGS sequence"/>
</dbReference>
<feature type="region of interest" description="Disordered" evidence="2">
    <location>
        <begin position="1688"/>
        <end position="1815"/>
    </location>
</feature>
<comment type="caution">
    <text evidence="4">The sequence shown here is derived from an EMBL/GenBank/DDBJ whole genome shotgun (WGS) entry which is preliminary data.</text>
</comment>
<dbReference type="PROSITE" id="PS51089">
    <property type="entry name" value="HP"/>
    <property type="match status" value="1"/>
</dbReference>
<feature type="compositionally biased region" description="Basic and acidic residues" evidence="2">
    <location>
        <begin position="774"/>
        <end position="789"/>
    </location>
</feature>
<dbReference type="SMART" id="SM00262">
    <property type="entry name" value="GEL"/>
    <property type="match status" value="4"/>
</dbReference>
<evidence type="ECO:0000256" key="2">
    <source>
        <dbReference type="SAM" id="MobiDB-lite"/>
    </source>
</evidence>
<feature type="compositionally biased region" description="Basic and acidic residues" evidence="2">
    <location>
        <begin position="575"/>
        <end position="600"/>
    </location>
</feature>
<feature type="compositionally biased region" description="Basic and acidic residues" evidence="2">
    <location>
        <begin position="1588"/>
        <end position="1608"/>
    </location>
</feature>
<dbReference type="EMBL" id="VSWD01000014">
    <property type="protein sequence ID" value="KAK3083480.1"/>
    <property type="molecule type" value="Genomic_DNA"/>
</dbReference>
<feature type="compositionally biased region" description="Basic and acidic residues" evidence="2">
    <location>
        <begin position="428"/>
        <end position="457"/>
    </location>
</feature>
<dbReference type="Pfam" id="PF00626">
    <property type="entry name" value="Gelsolin"/>
    <property type="match status" value="2"/>
</dbReference>
<reference evidence="4" key="1">
    <citation type="submission" date="2019-08" db="EMBL/GenBank/DDBJ databases">
        <title>The improved chromosome-level genome for the pearl oyster Pinctada fucata martensii using PacBio sequencing and Hi-C.</title>
        <authorList>
            <person name="Zheng Z."/>
        </authorList>
    </citation>
    <scope>NUCLEOTIDE SEQUENCE</scope>
    <source>
        <strain evidence="4">ZZ-2019</strain>
        <tissue evidence="4">Adductor muscle</tissue>
    </source>
</reference>
<dbReference type="GO" id="GO:0008154">
    <property type="term" value="P:actin polymerization or depolymerization"/>
    <property type="evidence" value="ECO:0007669"/>
    <property type="project" value="TreeGrafter"/>
</dbReference>
<dbReference type="SUPFAM" id="SSF47050">
    <property type="entry name" value="VHP, Villin headpiece domain"/>
    <property type="match status" value="1"/>
</dbReference>
<feature type="compositionally biased region" description="Basic and acidic residues" evidence="2">
    <location>
        <begin position="1062"/>
        <end position="1073"/>
    </location>
</feature>
<feature type="region of interest" description="Disordered" evidence="2">
    <location>
        <begin position="3141"/>
        <end position="3371"/>
    </location>
</feature>
<evidence type="ECO:0000313" key="4">
    <source>
        <dbReference type="EMBL" id="KAK3083480.1"/>
    </source>
</evidence>
<feature type="region of interest" description="Disordered" evidence="2">
    <location>
        <begin position="1052"/>
        <end position="1083"/>
    </location>
</feature>
<feature type="compositionally biased region" description="Basic and acidic residues" evidence="2">
    <location>
        <begin position="2382"/>
        <end position="2414"/>
    </location>
</feature>
<dbReference type="GO" id="GO:0005546">
    <property type="term" value="F:phosphatidylinositol-4,5-bisphosphate binding"/>
    <property type="evidence" value="ECO:0007669"/>
    <property type="project" value="TreeGrafter"/>
</dbReference>
<feature type="compositionally biased region" description="Basic and acidic residues" evidence="2">
    <location>
        <begin position="731"/>
        <end position="762"/>
    </location>
</feature>
<feature type="compositionally biased region" description="Low complexity" evidence="2">
    <location>
        <begin position="174"/>
        <end position="183"/>
    </location>
</feature>
<comment type="similarity">
    <text evidence="1">Belongs to the villin/gelsolin family.</text>
</comment>
<feature type="compositionally biased region" description="Basic and acidic residues" evidence="2">
    <location>
        <begin position="546"/>
        <end position="567"/>
    </location>
</feature>
<dbReference type="InterPro" id="IPR003128">
    <property type="entry name" value="Villin_headpiece"/>
</dbReference>
<feature type="compositionally biased region" description="Basic and acidic residues" evidence="2">
    <location>
        <begin position="2057"/>
        <end position="2070"/>
    </location>
</feature>
<feature type="compositionally biased region" description="Polar residues" evidence="2">
    <location>
        <begin position="1794"/>
        <end position="1803"/>
    </location>
</feature>
<feature type="compositionally biased region" description="Polar residues" evidence="2">
    <location>
        <begin position="95"/>
        <end position="108"/>
    </location>
</feature>
<feature type="compositionally biased region" description="Polar residues" evidence="2">
    <location>
        <begin position="1550"/>
        <end position="1569"/>
    </location>
</feature>
<dbReference type="GO" id="GO:0051016">
    <property type="term" value="P:barbed-end actin filament capping"/>
    <property type="evidence" value="ECO:0007669"/>
    <property type="project" value="TreeGrafter"/>
</dbReference>
<feature type="compositionally biased region" description="Basic and acidic residues" evidence="2">
    <location>
        <begin position="3271"/>
        <end position="3283"/>
    </location>
</feature>
<feature type="region of interest" description="Disordered" evidence="2">
    <location>
        <begin position="1970"/>
        <end position="2008"/>
    </location>
</feature>
<feature type="compositionally biased region" description="Basic and acidic residues" evidence="2">
    <location>
        <begin position="1498"/>
        <end position="1507"/>
    </location>
</feature>
<dbReference type="GO" id="GO:0015629">
    <property type="term" value="C:actin cytoskeleton"/>
    <property type="evidence" value="ECO:0007669"/>
    <property type="project" value="TreeGrafter"/>
</dbReference>
<feature type="compositionally biased region" description="Basic and acidic residues" evidence="2">
    <location>
        <begin position="1113"/>
        <end position="1160"/>
    </location>
</feature>
<feature type="compositionally biased region" description="Basic and acidic residues" evidence="2">
    <location>
        <begin position="2832"/>
        <end position="2861"/>
    </location>
</feature>
<feature type="compositionally biased region" description="Low complexity" evidence="2">
    <location>
        <begin position="2206"/>
        <end position="2219"/>
    </location>
</feature>
<feature type="compositionally biased region" description="Basic and acidic residues" evidence="2">
    <location>
        <begin position="1382"/>
        <end position="1424"/>
    </location>
</feature>
<feature type="compositionally biased region" description="Basic residues" evidence="2">
    <location>
        <begin position="3284"/>
        <end position="3294"/>
    </location>
</feature>
<feature type="compositionally biased region" description="Basic and acidic residues" evidence="2">
    <location>
        <begin position="2782"/>
        <end position="2791"/>
    </location>
</feature>
<feature type="compositionally biased region" description="Polar residues" evidence="2">
    <location>
        <begin position="1609"/>
        <end position="1618"/>
    </location>
</feature>
<feature type="region of interest" description="Disordered" evidence="2">
    <location>
        <begin position="2875"/>
        <end position="2905"/>
    </location>
</feature>
<dbReference type="GO" id="GO:0051014">
    <property type="term" value="P:actin filament severing"/>
    <property type="evidence" value="ECO:0007669"/>
    <property type="project" value="TreeGrafter"/>
</dbReference>
<feature type="compositionally biased region" description="Polar residues" evidence="2">
    <location>
        <begin position="2175"/>
        <end position="2185"/>
    </location>
</feature>
<feature type="compositionally biased region" description="Basic and acidic residues" evidence="2">
    <location>
        <begin position="471"/>
        <end position="519"/>
    </location>
</feature>
<dbReference type="SMART" id="SM00153">
    <property type="entry name" value="VHP"/>
    <property type="match status" value="1"/>
</dbReference>
<feature type="compositionally biased region" description="Basic and acidic residues" evidence="2">
    <location>
        <begin position="2980"/>
        <end position="3028"/>
    </location>
</feature>
<feature type="region of interest" description="Disordered" evidence="2">
    <location>
        <begin position="2782"/>
        <end position="2861"/>
    </location>
</feature>
<feature type="compositionally biased region" description="Basic and acidic residues" evidence="2">
    <location>
        <begin position="347"/>
        <end position="418"/>
    </location>
</feature>
<feature type="compositionally biased region" description="Polar residues" evidence="2">
    <location>
        <begin position="946"/>
        <end position="963"/>
    </location>
</feature>
<feature type="compositionally biased region" description="Polar residues" evidence="2">
    <location>
        <begin position="675"/>
        <end position="699"/>
    </location>
</feature>
<feature type="compositionally biased region" description="Basic and acidic residues" evidence="2">
    <location>
        <begin position="3315"/>
        <end position="3339"/>
    </location>
</feature>
<evidence type="ECO:0000256" key="1">
    <source>
        <dbReference type="ARBA" id="ARBA00008418"/>
    </source>
</evidence>
<feature type="region of interest" description="Disordered" evidence="2">
    <location>
        <begin position="278"/>
        <end position="1011"/>
    </location>
</feature>
<dbReference type="InterPro" id="IPR007122">
    <property type="entry name" value="Villin/Gelsolin"/>
</dbReference>
<feature type="compositionally biased region" description="Low complexity" evidence="2">
    <location>
        <begin position="2959"/>
        <end position="2972"/>
    </location>
</feature>
<feature type="region of interest" description="Disordered" evidence="2">
    <location>
        <begin position="1196"/>
        <end position="1572"/>
    </location>
</feature>
<feature type="compositionally biased region" description="Basic and acidic residues" evidence="2">
    <location>
        <begin position="1688"/>
        <end position="1711"/>
    </location>
</feature>
<feature type="compositionally biased region" description="Polar residues" evidence="2">
    <location>
        <begin position="721"/>
        <end position="730"/>
    </location>
</feature>
<dbReference type="Gene3D" id="3.40.20.10">
    <property type="entry name" value="Severin"/>
    <property type="match status" value="5"/>
</dbReference>
<dbReference type="SUPFAM" id="SSF55753">
    <property type="entry name" value="Actin depolymerizing proteins"/>
    <property type="match status" value="5"/>
</dbReference>
<dbReference type="GO" id="GO:0051015">
    <property type="term" value="F:actin filament binding"/>
    <property type="evidence" value="ECO:0007669"/>
    <property type="project" value="InterPro"/>
</dbReference>
<feature type="region of interest" description="Disordered" evidence="2">
    <location>
        <begin position="2650"/>
        <end position="2684"/>
    </location>
</feature>
<feature type="region of interest" description="Disordered" evidence="2">
    <location>
        <begin position="1588"/>
        <end position="1618"/>
    </location>
</feature>
<proteinExistence type="inferred from homology"/>
<feature type="compositionally biased region" description="Basic and acidic residues" evidence="2">
    <location>
        <begin position="3220"/>
        <end position="3244"/>
    </location>
</feature>
<feature type="compositionally biased region" description="Polar residues" evidence="2">
    <location>
        <begin position="880"/>
        <end position="890"/>
    </location>
</feature>
<feature type="compositionally biased region" description="Polar residues" evidence="2">
    <location>
        <begin position="1522"/>
        <end position="1536"/>
    </location>
</feature>
<feature type="compositionally biased region" description="Basic and acidic residues" evidence="2">
    <location>
        <begin position="1314"/>
        <end position="1346"/>
    </location>
</feature>
<feature type="compositionally biased region" description="Basic and acidic residues" evidence="2">
    <location>
        <begin position="1258"/>
        <end position="1268"/>
    </location>
</feature>
<feature type="compositionally biased region" description="Basic and acidic residues" evidence="2">
    <location>
        <begin position="1778"/>
        <end position="1793"/>
    </location>
</feature>
<feature type="compositionally biased region" description="Basic and acidic residues" evidence="2">
    <location>
        <begin position="2875"/>
        <end position="2892"/>
    </location>
</feature>
<accession>A0AA88XE23</accession>
<gene>
    <name evidence="4" type="ORF">FSP39_023740</name>
</gene>
<feature type="compositionally biased region" description="Basic and acidic residues" evidence="2">
    <location>
        <begin position="806"/>
        <end position="827"/>
    </location>
</feature>
<feature type="compositionally biased region" description="Basic and acidic residues" evidence="2">
    <location>
        <begin position="3351"/>
        <end position="3361"/>
    </location>
</feature>
<feature type="compositionally biased region" description="Low complexity" evidence="2">
    <location>
        <begin position="3423"/>
        <end position="3437"/>
    </location>
</feature>
<feature type="compositionally biased region" description="Low complexity" evidence="2">
    <location>
        <begin position="278"/>
        <end position="288"/>
    </location>
</feature>
<feature type="region of interest" description="Disordered" evidence="2">
    <location>
        <begin position="2929"/>
        <end position="3077"/>
    </location>
</feature>
<feature type="region of interest" description="Disordered" evidence="2">
    <location>
        <begin position="95"/>
        <end position="147"/>
    </location>
</feature>
<protein>
    <recommendedName>
        <fullName evidence="3">HP domain-containing protein</fullName>
    </recommendedName>
</protein>
<feature type="compositionally biased region" description="Basic and acidic residues" evidence="2">
    <location>
        <begin position="291"/>
        <end position="300"/>
    </location>
</feature>
<feature type="compositionally biased region" description="Basic and acidic residues" evidence="2">
    <location>
        <begin position="3036"/>
        <end position="3077"/>
    </location>
</feature>
<feature type="compositionally biased region" description="Basic and acidic residues" evidence="2">
    <location>
        <begin position="700"/>
        <end position="719"/>
    </location>
</feature>
<feature type="compositionally biased region" description="Basic and acidic residues" evidence="2">
    <location>
        <begin position="3141"/>
        <end position="3184"/>
    </location>
</feature>
<feature type="compositionally biased region" description="Basic and acidic residues" evidence="2">
    <location>
        <begin position="2497"/>
        <end position="2509"/>
    </location>
</feature>
<feature type="region of interest" description="Disordered" evidence="2">
    <location>
        <begin position="2286"/>
        <end position="2422"/>
    </location>
</feature>
<feature type="region of interest" description="Disordered" evidence="2">
    <location>
        <begin position="1110"/>
        <end position="1176"/>
    </location>
</feature>
<feature type="compositionally biased region" description="Basic and acidic residues" evidence="2">
    <location>
        <begin position="917"/>
        <end position="945"/>
    </location>
</feature>
<feature type="region of interest" description="Disordered" evidence="2">
    <location>
        <begin position="166"/>
        <end position="264"/>
    </location>
</feature>
<feature type="compositionally biased region" description="Polar residues" evidence="2">
    <location>
        <begin position="2109"/>
        <end position="2123"/>
    </location>
</feature>
<dbReference type="GO" id="GO:0005737">
    <property type="term" value="C:cytoplasm"/>
    <property type="evidence" value="ECO:0007669"/>
    <property type="project" value="TreeGrafter"/>
</dbReference>
<feature type="compositionally biased region" description="Basic and acidic residues" evidence="2">
    <location>
        <begin position="891"/>
        <end position="900"/>
    </location>
</feature>
<feature type="region of interest" description="Disordered" evidence="2">
    <location>
        <begin position="2031"/>
        <end position="2070"/>
    </location>
</feature>
<feature type="compositionally biased region" description="Basic and acidic residues" evidence="2">
    <location>
        <begin position="865"/>
        <end position="877"/>
    </location>
</feature>
<feature type="region of interest" description="Disordered" evidence="2">
    <location>
        <begin position="1844"/>
        <end position="1912"/>
    </location>
</feature>
<keyword evidence="5" id="KW-1185">Reference proteome</keyword>
<feature type="compositionally biased region" description="Basic and acidic residues" evidence="2">
    <location>
        <begin position="223"/>
        <end position="248"/>
    </location>
</feature>
<name>A0AA88XE23_PINIB</name>
<feature type="region of interest" description="Disordered" evidence="2">
    <location>
        <begin position="3396"/>
        <end position="3460"/>
    </location>
</feature>
<feature type="region of interest" description="Disordered" evidence="2">
    <location>
        <begin position="30"/>
        <end position="61"/>
    </location>
</feature>
<feature type="compositionally biased region" description="Basic and acidic residues" evidence="2">
    <location>
        <begin position="310"/>
        <end position="319"/>
    </location>
</feature>
<organism evidence="4 5">
    <name type="scientific">Pinctada imbricata</name>
    <name type="common">Atlantic pearl-oyster</name>
    <name type="synonym">Pinctada martensii</name>
    <dbReference type="NCBI Taxonomy" id="66713"/>
    <lineage>
        <taxon>Eukaryota</taxon>
        <taxon>Metazoa</taxon>
        <taxon>Spiralia</taxon>
        <taxon>Lophotrochozoa</taxon>
        <taxon>Mollusca</taxon>
        <taxon>Bivalvia</taxon>
        <taxon>Autobranchia</taxon>
        <taxon>Pteriomorphia</taxon>
        <taxon>Pterioida</taxon>
        <taxon>Pterioidea</taxon>
        <taxon>Pteriidae</taxon>
        <taxon>Pinctada</taxon>
    </lineage>
</organism>
<feature type="compositionally biased region" description="Polar residues" evidence="2">
    <location>
        <begin position="123"/>
        <end position="147"/>
    </location>
</feature>
<feature type="compositionally biased region" description="Basic and acidic residues" evidence="2">
    <location>
        <begin position="2291"/>
        <end position="2315"/>
    </location>
</feature>
<feature type="compositionally biased region" description="Polar residues" evidence="2">
    <location>
        <begin position="2253"/>
        <end position="2263"/>
    </location>
</feature>
<feature type="compositionally biased region" description="Low complexity" evidence="2">
    <location>
        <begin position="601"/>
        <end position="612"/>
    </location>
</feature>
<feature type="compositionally biased region" description="Low complexity" evidence="2">
    <location>
        <begin position="2324"/>
        <end position="2338"/>
    </location>
</feature>
<dbReference type="PANTHER" id="PTHR11977">
    <property type="entry name" value="VILLIN"/>
    <property type="match status" value="1"/>
</dbReference>
<feature type="compositionally biased region" description="Basic residues" evidence="2">
    <location>
        <begin position="1888"/>
        <end position="1907"/>
    </location>
</feature>
<dbReference type="InterPro" id="IPR007123">
    <property type="entry name" value="Gelsolin-like_dom"/>
</dbReference>
<feature type="region of interest" description="Disordered" evidence="2">
    <location>
        <begin position="2497"/>
        <end position="2516"/>
    </location>
</feature>
<feature type="compositionally biased region" description="Basic and acidic residues" evidence="2">
    <location>
        <begin position="964"/>
        <end position="993"/>
    </location>
</feature>
<dbReference type="Gene3D" id="1.10.950.10">
    <property type="entry name" value="Villin headpiece domain"/>
    <property type="match status" value="1"/>
</dbReference>
<dbReference type="CDD" id="cd11293">
    <property type="entry name" value="gelsolin_S4_like"/>
    <property type="match status" value="1"/>
</dbReference>
<sequence>MKGSNSLRHSLDSLKDSYFKRQYEREFGSSGASVVLENGDDKQNENSTGRRRYVSRPGSTDLSYTYSLPSNGYTEAAVSNYTSGLNNNDMSQYGRSYDFNRNTDSSYGSYDPRSRSRDLGSSYKVTTGSSSHGVGVPSTYSSTSGFRGDVSSRNYGNMGSSYGNSTGLGDASTRHSSLSSRYSNVDNKRDDTSQDSTSGRRVRPASQRYRLSDNEPYASKPSSDVRADDIRAPSYRRNDRKTEPDKSQIHGTFELYGDRKHSNRDSLELERPVFSSVDDSLDVSSSFSGLKADDKDRETGSYKFRRKVGSHRDTSDSLEKPNFGSVGSDDVISMEEKSNLPLWRRGVTGDDVTKEQSSSRRSERSSSETMEERKPALTWRQRKEERERREKEEMEKERRIAEEKERIAQIDNARRLHSDSSSQMIGRLKVEEDSVHVERRSGEKHERPKSIDVETMRKMMLTSESPLLRSRYREALRKRDEHCDSSSHGSREDSLPDETRGSVRKISDSSKAEESKGETSEVISNIRTRLSSKDKTSSVDNLKNSVQRDDQTVHSEKGSDKISDSRRRILVSSRSRIDNLKDSVKRPNDNEMDAKHKESTRISSRSPVSSSPKLRNKSPVSSPKLRTKSPAVSDRNKVSESKSVPTVKSPLLDTKQSTLHAKNLPNEKSSKARSKSPNVTESANSESKFKYSQRSLTSTLERDKQRDTVDKSKEKDLNSGKKATSVSTEKLSSKDQKTRSKTSDESIDRIGRDPKILVRKDIAQGSSEALSGLKETKDSKLEERKEMKSPKLSRIPLSPKVNRSVKTKESESKTDLVPKKVSDRKMPDSNSDVKIQEKITPVSKRALNTRRSQHHTEEGPSIVKHMSDLLYEKEPKSNLRHATSETVSSGKSEDNKKREVANISKTETHAQSMSISKKSERESSKDRKSKRDASSERSRRGKTESNKLNIESKQIPSAVTSNKEGPKDLSAKVTKRFEQKKEQVGESKSEKQKGVFLAPTTFHATSEGGKKDVVKKDEVKTNVPELTIEKIKEKTEKLKNISKETEPKIMSKATEAIGLDAKTNDGKTTREKAPSPFNVFGSDDSTLSRAERIALYKEERRRQLAYIASKLGTMEKDGVARSRSLRADMSPKREVFQSQRESRKERREVAQVKSETKNEKEDTEGDGAGFNSSVKSFDESGNEVLLTEKIANTRKLFEQKSLDDEDTKRVQRRSLTGTPDLDKVLCRKSSTDAISASADQEKASRRKSSTDTISVSSGHDKASDRKVSTDLASTKQDTEKPAKRRSLTDKISTSSSSVSDCREPCKTNVVAAKHTSDDNSIREASKKETPTTKKAEKTEEVMKPEAETVTQKTDIGTKTHVSRRDMEELRQQFLYGDLAQKPTDKQKITETSQKKQTLESTKIESKKPSFEKSKTADIFGKETYKPSSKVLESKDIYKPSSKTLESKEIYKAPSKTIESKEIRRPSEIERMFESLEKLSPVEPDQEKITTDTNVITKTVKEENETKPQKKRRQLPSIPNALGSDSPSSKQTGSEGESQVLKLDDEGICPKTTSSQTLSISTEPSVVSTDIKSDKKDKVLIKSEFSLELDSKDSGKNASELRKEQRDDISVSTNKLNHGKTSIANVDLEEKFTIAPKKQQVESTAELHEKSVTMPTVQTKMTTQNLVEVSNVSLPDIVPVVKSVKKDEKKFEEVGEIKKESDSDLLKAKETKASSAIQSKFEMNIGKTSQKNDDVEKKAKDETKSEETHKKSAKIKRSSPVRSRILVSRENVQQSSAKKKSEISNESVRKEISGKSDNSLQNHGAKTDTESHVMMKQTDVEPVEVESKHLPDVLKRDKTVLVTEKQEMTSAADELSVTESQSDLERLQRRSVSPAGRRNAYSSDEGGKPAKKKSVRSRFGKSGLHRSKTITEKELKSGVSEKQIGNVVIAQSKDVARRIILKSPETNLDDLLLQNVDYLSDIDTQEPWAVRSKGGDMAKEAGGGEEDVSRRRLHPKRREELQRRKSESDSLIGISARKHKFKMTFLLDRSLTDGNGRDTAKKSDEENQNAPILGTSERVSEKQKADFAGETVDKQKLDKSVKSDIKHGSVPIETSAIEDLEISPVIREPQLSTAPPSDQTQIAVTSERANDKDAVSLAVENESTGMKSPEGDILDGAKVQRTDSERRKRKDKSALRKSSLNMTQSTDADDDVGRRGLTTIDGRRGSSRTPSLSSSASVSSQADDATDGQTKDETHGLTTNKARVSTDVKHTHAHNNGTSSTGKSGYSILDSILPSKFLLQSKVSSAISKFSGDNKSDKCESSKPEVSPRRIARRNDFSSLLQKFSGSDQSSSENEQSSTSHRKSNLRRQEAYTITSSDDSESRRTPERSQSLRVKKSPSPEKGIQRSESFRSEFMKRRYSPEPKNRIPLPEEKPETQLPEEAEQEVLADEEMAQPSPELAAVLSRRQKVVTEQQAKGEVEERERIHSKVIEKEEKIDVLSFLCVILHSSELRESCFSTDLREREHSKSSETEEDGVSGMSIAERIFHMQTRLEEAKSCPITPKANLSGAATPKISVLGRAGSLTSGTSLSFDDSSDSKSRVSGEQLIERLSDIADKEFPVVAEKRALFQRRKRDDWRTRTQPVTQEEIQEADGLDSVHSFRAEVLRRSSTDVFEKTTRRANSPDTKSEFPQHLPHPQGKISRNERRKTLPVTAAELNAIPEGQLAPISKLQKLTDDKGYRDSRADSGILSGSSDIENYCDSLEREHHTSADSLRSLGVEMEVSEDDPARMSVSAKASLFKQFEEKAKTEKPKSSASGAKRYIDRKKRERSRTQPITEDEVKTAAEIADDEAQGDQKPEDKAEEIQKEIEERKQTEDEKLADELSRKSLADKVKLFSTLKEKEKEEEKKREPPVVRRKNRKLASRFNTQPVTVEEVEKAAAYRVSPLAMSLVKPPDPEMLKGLSMSAQKEIMAQHAEMVMSQPSSRSNSRHGSSIDLTGDSSKGKEKEEVTKNGVKSADDSDETKKAGKEVNGDVSKKNTEEKSSRKDVKVLPGLNVETHEELKRLMLKKSMERETDQKGILKESSPESKEGNNDVNCEHKGILRATEIAAEIKSTSGILKHAEKESEKEDKSVEPKSILKKEGSFEIAKIEPEKGVLKDSTFETIKEPEKSALKDSSFEVSKEPEKGVLKESTFELPKSEPEKSVLKKSTAQAEEAEVSGILKKADDESSDIIASNITSNRVEEIKAEKPEKEKSPERQAGDKKGAGACASAIRRRGRDDKQPERYLTQPAETEKPEKSPDTARKMKYGAVRHKTQPVTPEEKREAEGQPETGSSLKDRLSMLKKSGEEDWKKRVSRQLEYDSAGSAGSSPEVKRREKKLDLPRPSSIADRLNLLENAQEGWRGRVEEKDAKKFTVAHKLAGQVEESPLVRKLKERTKRESESEQSSSELTSPSTPTRESSKIPLPTTIISGPPVERPTSEPVKVVAKETEEDETPKGPVKVAIPSMDDEHLQSFFQTKEVSEVISEKVDVTIDDFNELFIIANEFLPATRKIRPKRKHTARSKNPLKTMSTTVEIKTEYEEVTTGVAEMELKRMKTASIAKDAGFAQAALAGLASKENFAKVELRKTNDTSTRKSPARLDPYKDLMLIHVKGRRRTQVRLVEPSSKSINSGDCYILVTPDKLINWVGEFSNVIEKAKAADVASFINQKRDMGCKASIVETVEEARHHLGTGKKFWAAIGGMGTIASAGPTEEDELYENHIVETNMVYRLQDNSLVPYKEYWGAVPKYEMLNKNEVFVFDFGSELYVWQGKAVKPDQRKLGVKLARQLWEKGYDYTACDVNPVCPLLTEESGGLAAKGTERPSWALFGKVNQNMETILFREKFSDWPDTSRLIKVKSTEDVSGSKTDLADLKAYDASLMIPVNTKPVSLVLEGSNVGRGKEWAEDMEGFIREQDIVTLGVTVWHVLEYDHYKVPEHSYGQFHDCDTYVVRWQYMITNKGLKDLKGTQTRRSMVGRERCAYFFWQGKSSTINEKGASALMTVELDEERGPQIRVDEGKEMPAFLNLFDGRMIIHIGKREEESTNTQGPYKCYCIRNEYDSELCLIEVPIGADQLRSHSSILILNVNSGLLYIWHGCKSPSHTKELARTAAKNLKEKCPLEVGMKEKACIEIKETDEGSEDKDFWSAIGTKKEERSLYHTLIKDPLPYDNSIRLFHMTSVSGVFEVTEVMNPTRAPDLVSPFPFLQSDLYKASQPGLFLVDNRHIIYLWHGWWPEEDEHTDNVQTGSAKARFNIDRKCAIDTTMQYCKEKDSDHPPVACAVYAGLEPLEFTNLFPYWEVSEAAKTINLKEGKIEGEITMLEEILQRVTQTRYTFEELTDDTLPDGVDPLKLESYLEEDEFEEILDMPKDEFYALPQWKQNKLKQQVGLF</sequence>
<feature type="compositionally biased region" description="Basic and acidic residues" evidence="2">
    <location>
        <begin position="1996"/>
        <end position="2007"/>
    </location>
</feature>